<feature type="non-terminal residue" evidence="2">
    <location>
        <position position="82"/>
    </location>
</feature>
<feature type="non-terminal residue" evidence="2">
    <location>
        <position position="1"/>
    </location>
</feature>
<name>Q4TGP0_TETNG</name>
<reference evidence="2" key="1">
    <citation type="journal article" date="2004" name="Nature">
        <title>Genome duplication in the teleost fish Tetraodon nigroviridis reveals the early vertebrate proto-karyotype.</title>
        <authorList>
            <person name="Jaillon O."/>
            <person name="Aury J.-M."/>
            <person name="Brunet F."/>
            <person name="Petit J.-L."/>
            <person name="Stange-Thomann N."/>
            <person name="Mauceli E."/>
            <person name="Bouneau L."/>
            <person name="Fischer C."/>
            <person name="Ozouf-Costaz C."/>
            <person name="Bernot A."/>
            <person name="Nicaud S."/>
            <person name="Jaffe D."/>
            <person name="Fisher S."/>
            <person name="Lutfalla G."/>
            <person name="Dossat C."/>
            <person name="Segurens B."/>
            <person name="Dasilva C."/>
            <person name="Salanoubat M."/>
            <person name="Levy M."/>
            <person name="Boudet N."/>
            <person name="Castellano S."/>
            <person name="Anthouard V."/>
            <person name="Jubin C."/>
            <person name="Castelli V."/>
            <person name="Katinka M."/>
            <person name="Vacherie B."/>
            <person name="Biemont C."/>
            <person name="Skalli Z."/>
            <person name="Cattolico L."/>
            <person name="Poulain J."/>
            <person name="De Berardinis V."/>
            <person name="Cruaud C."/>
            <person name="Duprat S."/>
            <person name="Brottier P."/>
            <person name="Coutanceau J.-P."/>
            <person name="Gouzy J."/>
            <person name="Parra G."/>
            <person name="Lardier G."/>
            <person name="Chapple C."/>
            <person name="McKernan K.J."/>
            <person name="McEwan P."/>
            <person name="Bosak S."/>
            <person name="Kellis M."/>
            <person name="Volff J.-N."/>
            <person name="Guigo R."/>
            <person name="Zody M.C."/>
            <person name="Mesirov J."/>
            <person name="Lindblad-Toh K."/>
            <person name="Birren B."/>
            <person name="Nusbaum C."/>
            <person name="Kahn D."/>
            <person name="Robinson-Rechavi M."/>
            <person name="Laudet V."/>
            <person name="Schachter V."/>
            <person name="Quetier F."/>
            <person name="Saurin W."/>
            <person name="Scarpelli C."/>
            <person name="Wincker P."/>
            <person name="Lander E.S."/>
            <person name="Weissenbach J."/>
            <person name="Roest Crollius H."/>
        </authorList>
    </citation>
    <scope>NUCLEOTIDE SEQUENCE [LARGE SCALE GENOMIC DNA]</scope>
</reference>
<sequence>EPSSPSVDLDSSHIPASALISGAPTITTVPPSPTSPPLLIRRQCRTTTTLPVSQLLSQIPVPKRRGPSPTTKAWITTERRAE</sequence>
<proteinExistence type="predicted"/>
<organism evidence="2">
    <name type="scientific">Tetraodon nigroviridis</name>
    <name type="common">Spotted green pufferfish</name>
    <name type="synonym">Chelonodon nigroviridis</name>
    <dbReference type="NCBI Taxonomy" id="99883"/>
    <lineage>
        <taxon>Eukaryota</taxon>
        <taxon>Metazoa</taxon>
        <taxon>Chordata</taxon>
        <taxon>Craniata</taxon>
        <taxon>Vertebrata</taxon>
        <taxon>Euteleostomi</taxon>
        <taxon>Actinopterygii</taxon>
        <taxon>Neopterygii</taxon>
        <taxon>Teleostei</taxon>
        <taxon>Neoteleostei</taxon>
        <taxon>Acanthomorphata</taxon>
        <taxon>Eupercaria</taxon>
        <taxon>Tetraodontiformes</taxon>
        <taxon>Tetradontoidea</taxon>
        <taxon>Tetraodontidae</taxon>
        <taxon>Tetraodon</taxon>
    </lineage>
</organism>
<dbReference type="KEGG" id="tng:GSTEN00001004G001"/>
<comment type="caution">
    <text evidence="2">The sequence shown here is derived from an EMBL/GenBank/DDBJ whole genome shotgun (WGS) entry which is preliminary data.</text>
</comment>
<reference evidence="2" key="2">
    <citation type="submission" date="2004-02" db="EMBL/GenBank/DDBJ databases">
        <authorList>
            <consortium name="Genoscope"/>
            <consortium name="Whitehead Institute Centre for Genome Research"/>
        </authorList>
    </citation>
    <scope>NUCLEOTIDE SEQUENCE</scope>
</reference>
<accession>Q4TGP0</accession>
<evidence type="ECO:0000313" key="2">
    <source>
        <dbReference type="EMBL" id="CAF87942.1"/>
    </source>
</evidence>
<evidence type="ECO:0000256" key="1">
    <source>
        <dbReference type="SAM" id="MobiDB-lite"/>
    </source>
</evidence>
<feature type="region of interest" description="Disordered" evidence="1">
    <location>
        <begin position="60"/>
        <end position="82"/>
    </location>
</feature>
<dbReference type="EMBL" id="CAAE01003577">
    <property type="protein sequence ID" value="CAF87942.1"/>
    <property type="molecule type" value="Genomic_DNA"/>
</dbReference>
<protein>
    <submittedName>
        <fullName evidence="2">(spotted green pufferfish) hypothetical protein</fullName>
    </submittedName>
</protein>
<gene>
    <name evidence="2" type="ORF">GSTENG00001004001</name>
</gene>
<dbReference type="AlphaFoldDB" id="Q4TGP0"/>